<protein>
    <recommendedName>
        <fullName evidence="3">DUF3445 domain-containing protein</fullName>
    </recommendedName>
</protein>
<dbReference type="InterPro" id="IPR021848">
    <property type="entry name" value="HODM_asu-like"/>
</dbReference>
<name>A0ABS2NVR3_9BACI</name>
<reference evidence="1 2" key="1">
    <citation type="submission" date="2021-01" db="EMBL/GenBank/DDBJ databases">
        <title>Genomic Encyclopedia of Type Strains, Phase IV (KMG-IV): sequencing the most valuable type-strain genomes for metagenomic binning, comparative biology and taxonomic classification.</title>
        <authorList>
            <person name="Goeker M."/>
        </authorList>
    </citation>
    <scope>NUCLEOTIDE SEQUENCE [LARGE SCALE GENOMIC DNA]</scope>
    <source>
        <strain evidence="1 2">DSM 25879</strain>
    </source>
</reference>
<evidence type="ECO:0008006" key="3">
    <source>
        <dbReference type="Google" id="ProtNLM"/>
    </source>
</evidence>
<dbReference type="RefSeq" id="WP_204413205.1">
    <property type="nucleotide sequence ID" value="NZ_JAFBED010000001.1"/>
</dbReference>
<sequence>MVIYNDRGNFPYPFKGKSFRYTNNSVLLDPPSSIECTDYYEREVQIKRKLLEEHPERCYQSLPNTMDAQWEALALVADNLTTYFPEKFSLLKEGRNWSFSNKVMNEHHSFIFGDDSSFPVEPLDFIGRHVQEDLILMVQKDGELFLDAGQLCFPANWSLAFNLGMSFKELHHPIPGFKDNDLVDRIQAFILKIEDGAPWVRTNWQMTAGHRLDTPLETFHDWGKARKQVTKDNAGELVHIRVEVQKLFRLPRTHSILFSIHTHLLSLEAFSGNVEWAKQFTAILEELPSYIYEYKGIALYREAVIDYLNERIRE</sequence>
<dbReference type="Proteomes" id="UP000737402">
    <property type="component" value="Unassembled WGS sequence"/>
</dbReference>
<organism evidence="1 2">
    <name type="scientific">Sutcliffiella tianshenii</name>
    <dbReference type="NCBI Taxonomy" id="1463404"/>
    <lineage>
        <taxon>Bacteria</taxon>
        <taxon>Bacillati</taxon>
        <taxon>Bacillota</taxon>
        <taxon>Bacilli</taxon>
        <taxon>Bacillales</taxon>
        <taxon>Bacillaceae</taxon>
        <taxon>Sutcliffiella</taxon>
    </lineage>
</organism>
<proteinExistence type="predicted"/>
<dbReference type="Pfam" id="PF11927">
    <property type="entry name" value="HODM_asu-like"/>
    <property type="match status" value="1"/>
</dbReference>
<keyword evidence="2" id="KW-1185">Reference proteome</keyword>
<evidence type="ECO:0000313" key="1">
    <source>
        <dbReference type="EMBL" id="MBM7618761.1"/>
    </source>
</evidence>
<evidence type="ECO:0000313" key="2">
    <source>
        <dbReference type="Proteomes" id="UP000737402"/>
    </source>
</evidence>
<comment type="caution">
    <text evidence="1">The sequence shown here is derived from an EMBL/GenBank/DDBJ whole genome shotgun (WGS) entry which is preliminary data.</text>
</comment>
<accession>A0ABS2NVR3</accession>
<gene>
    <name evidence="1" type="ORF">JOC95_000603</name>
</gene>
<dbReference type="EMBL" id="JAFBED010000001">
    <property type="protein sequence ID" value="MBM7618761.1"/>
    <property type="molecule type" value="Genomic_DNA"/>
</dbReference>